<dbReference type="GO" id="GO:0042026">
    <property type="term" value="P:protein refolding"/>
    <property type="evidence" value="ECO:0007669"/>
    <property type="project" value="TreeGrafter"/>
</dbReference>
<dbReference type="PROSITE" id="PS50076">
    <property type="entry name" value="DNAJ_2"/>
    <property type="match status" value="1"/>
</dbReference>
<dbReference type="EMBL" id="CP014579">
    <property type="protein sequence ID" value="ANB77340.1"/>
    <property type="molecule type" value="Genomic_DNA"/>
</dbReference>
<evidence type="ECO:0000313" key="4">
    <source>
        <dbReference type="EMBL" id="ANB77340.1"/>
    </source>
</evidence>
<keyword evidence="2" id="KW-0346">Stress response</keyword>
<dbReference type="GO" id="GO:0051082">
    <property type="term" value="F:unfolded protein binding"/>
    <property type="evidence" value="ECO:0007669"/>
    <property type="project" value="InterPro"/>
</dbReference>
<dbReference type="InterPro" id="IPR002939">
    <property type="entry name" value="DnaJ_C"/>
</dbReference>
<evidence type="ECO:0000259" key="3">
    <source>
        <dbReference type="PROSITE" id="PS50076"/>
    </source>
</evidence>
<dbReference type="SMART" id="SM00271">
    <property type="entry name" value="DnaJ"/>
    <property type="match status" value="1"/>
</dbReference>
<sequence>MNSDTHYQTLGVTSTASADDIVKAYRRLAMRWHPDRNPANPHDAKTRFQQIRSAYDVLSDPRKRELYDLQISARRSSSSDSASPGSSFDEAVRARWNKRRGPPPVQGADIECKMTVPLETVIFGGVVDVTMLAPRLCGTCDGNGKLSGHFACPSCGGDGKDDHGRNCRKCSGYGAVDETRCPNCSGKGVVRTEKTIRVTVPPGVVEGTVLRVKGAGGPGLNGGAPGSAFCRIKIQAHRTYELHGLTLTRDLTVDFVTAMLGGAVPVELFGTQVKVAVPPMTRAGKIVTMEKAGLKNSKTGENGDLKFKVVIDLPASAHRLRSEHKEILRAMFNAAAAK</sequence>
<feature type="domain" description="J" evidence="3">
    <location>
        <begin position="5"/>
        <end position="71"/>
    </location>
</feature>
<dbReference type="Gene3D" id="6.20.20.10">
    <property type="match status" value="1"/>
</dbReference>
<dbReference type="PANTHER" id="PTHR43096:SF10">
    <property type="entry name" value="CHAPERONE PROTEIN DNAJ A6, CHLOROPLASTIC"/>
    <property type="match status" value="1"/>
</dbReference>
<organism evidence="4 5">
    <name type="scientific">Paraburkholderia phytofirmans OLGA172</name>
    <dbReference type="NCBI Taxonomy" id="1417228"/>
    <lineage>
        <taxon>Bacteria</taxon>
        <taxon>Pseudomonadati</taxon>
        <taxon>Pseudomonadota</taxon>
        <taxon>Betaproteobacteria</taxon>
        <taxon>Burkholderiales</taxon>
        <taxon>Burkholderiaceae</taxon>
        <taxon>Paraburkholderia</taxon>
    </lineage>
</organism>
<dbReference type="SUPFAM" id="SSF49493">
    <property type="entry name" value="HSP40/DnaJ peptide-binding domain"/>
    <property type="match status" value="2"/>
</dbReference>
<dbReference type="AlphaFoldDB" id="A0A160FVI8"/>
<dbReference type="Gene3D" id="2.60.260.20">
    <property type="entry name" value="Urease metallochaperone UreE, N-terminal domain"/>
    <property type="match status" value="2"/>
</dbReference>
<dbReference type="PANTHER" id="PTHR43096">
    <property type="entry name" value="DNAJ HOMOLOG 1, MITOCHONDRIAL-RELATED"/>
    <property type="match status" value="1"/>
</dbReference>
<dbReference type="Pfam" id="PF00226">
    <property type="entry name" value="DnaJ"/>
    <property type="match status" value="1"/>
</dbReference>
<dbReference type="KEGG" id="buz:AYM40_35275"/>
<name>A0A160FVI8_9BURK</name>
<evidence type="ECO:0000256" key="2">
    <source>
        <dbReference type="ARBA" id="ARBA00023016"/>
    </source>
</evidence>
<keyword evidence="1" id="KW-0235">DNA replication</keyword>
<dbReference type="InterPro" id="IPR008971">
    <property type="entry name" value="HSP40/DnaJ_pept-bd"/>
</dbReference>
<dbReference type="InterPro" id="IPR036869">
    <property type="entry name" value="J_dom_sf"/>
</dbReference>
<dbReference type="Gene3D" id="1.10.287.110">
    <property type="entry name" value="DnaJ domain"/>
    <property type="match status" value="1"/>
</dbReference>
<dbReference type="CDD" id="cd06257">
    <property type="entry name" value="DnaJ"/>
    <property type="match status" value="1"/>
</dbReference>
<protein>
    <recommendedName>
        <fullName evidence="3">J domain-containing protein</fullName>
    </recommendedName>
</protein>
<gene>
    <name evidence="4" type="ORF">AYM40_35275</name>
</gene>
<dbReference type="OrthoDB" id="8994574at2"/>
<dbReference type="Proteomes" id="UP000076852">
    <property type="component" value="Chromosome 2"/>
</dbReference>
<keyword evidence="5" id="KW-1185">Reference proteome</keyword>
<evidence type="ECO:0000313" key="5">
    <source>
        <dbReference type="Proteomes" id="UP000076852"/>
    </source>
</evidence>
<dbReference type="InterPro" id="IPR018253">
    <property type="entry name" value="DnaJ_domain_CS"/>
</dbReference>
<dbReference type="PRINTS" id="PR00625">
    <property type="entry name" value="JDOMAIN"/>
</dbReference>
<dbReference type="SUPFAM" id="SSF57938">
    <property type="entry name" value="DnaJ/Hsp40 cysteine-rich domain"/>
    <property type="match status" value="1"/>
</dbReference>
<accession>A0A160FVI8</accession>
<dbReference type="GO" id="GO:0006260">
    <property type="term" value="P:DNA replication"/>
    <property type="evidence" value="ECO:0007669"/>
    <property type="project" value="UniProtKB-KW"/>
</dbReference>
<proteinExistence type="predicted"/>
<dbReference type="Pfam" id="PF01556">
    <property type="entry name" value="DnaJ_C"/>
    <property type="match status" value="1"/>
</dbReference>
<dbReference type="GO" id="GO:0005737">
    <property type="term" value="C:cytoplasm"/>
    <property type="evidence" value="ECO:0007669"/>
    <property type="project" value="TreeGrafter"/>
</dbReference>
<evidence type="ECO:0000256" key="1">
    <source>
        <dbReference type="ARBA" id="ARBA00022705"/>
    </source>
</evidence>
<dbReference type="STRING" id="1804984.AYM40_35275"/>
<reference evidence="4 5" key="1">
    <citation type="journal article" date="2016" name="Gene">
        <title>PacBio SMRT assembly of a complex multi-replicon genome reveals chlorocatechol degradative operon in a region of genome plasticity.</title>
        <authorList>
            <person name="Ricker N."/>
            <person name="Shen S.Y."/>
            <person name="Goordial J."/>
            <person name="Jin S."/>
            <person name="Fulthorpe R.R."/>
        </authorList>
    </citation>
    <scope>NUCLEOTIDE SEQUENCE [LARGE SCALE GENOMIC DNA]</scope>
    <source>
        <strain evidence="4 5">OLGA172</strain>
    </source>
</reference>
<dbReference type="PROSITE" id="PS00636">
    <property type="entry name" value="DNAJ_1"/>
    <property type="match status" value="1"/>
</dbReference>
<dbReference type="InterPro" id="IPR036410">
    <property type="entry name" value="HSP_DnaJ_Cys-rich_dom_sf"/>
</dbReference>
<dbReference type="InterPro" id="IPR001623">
    <property type="entry name" value="DnaJ_domain"/>
</dbReference>
<dbReference type="SUPFAM" id="SSF46565">
    <property type="entry name" value="Chaperone J-domain"/>
    <property type="match status" value="1"/>
</dbReference>